<dbReference type="AlphaFoldDB" id="A0A511QXM7"/>
<dbReference type="InterPro" id="IPR018060">
    <property type="entry name" value="HTH_AraC"/>
</dbReference>
<dbReference type="GO" id="GO:0043565">
    <property type="term" value="F:sequence-specific DNA binding"/>
    <property type="evidence" value="ECO:0007669"/>
    <property type="project" value="InterPro"/>
</dbReference>
<comment type="caution">
    <text evidence="2">The sequence shown here is derived from an EMBL/GenBank/DDBJ whole genome shotgun (WGS) entry which is preliminary data.</text>
</comment>
<proteinExistence type="predicted"/>
<protein>
    <recommendedName>
        <fullName evidence="1">HTH araC/xylS-type domain-containing protein</fullName>
    </recommendedName>
</protein>
<evidence type="ECO:0000313" key="2">
    <source>
        <dbReference type="EMBL" id="GEM81282.1"/>
    </source>
</evidence>
<keyword evidence="3" id="KW-1185">Reference proteome</keyword>
<evidence type="ECO:0000259" key="1">
    <source>
        <dbReference type="PROSITE" id="PS01124"/>
    </source>
</evidence>
<dbReference type="Gene3D" id="1.10.10.60">
    <property type="entry name" value="Homeodomain-like"/>
    <property type="match status" value="1"/>
</dbReference>
<feature type="domain" description="HTH araC/xylS-type" evidence="1">
    <location>
        <begin position="1"/>
        <end position="43"/>
    </location>
</feature>
<evidence type="ECO:0000313" key="3">
    <source>
        <dbReference type="Proteomes" id="UP000321113"/>
    </source>
</evidence>
<organism evidence="2 3">
    <name type="scientific">Vibrio superstes NBRC 103154</name>
    <dbReference type="NCBI Taxonomy" id="1219062"/>
    <lineage>
        <taxon>Bacteria</taxon>
        <taxon>Pseudomonadati</taxon>
        <taxon>Pseudomonadota</taxon>
        <taxon>Gammaproteobacteria</taxon>
        <taxon>Vibrionales</taxon>
        <taxon>Vibrionaceae</taxon>
        <taxon>Vibrio</taxon>
    </lineage>
</organism>
<dbReference type="GO" id="GO:0003700">
    <property type="term" value="F:DNA-binding transcription factor activity"/>
    <property type="evidence" value="ECO:0007669"/>
    <property type="project" value="InterPro"/>
</dbReference>
<dbReference type="EMBL" id="BJXK01000020">
    <property type="protein sequence ID" value="GEM81282.1"/>
    <property type="molecule type" value="Genomic_DNA"/>
</dbReference>
<sequence length="56" mass="6167">MKSALISTLKEIKKQAVLSKAAQLLAQSSESISDIAFRMGYSDIIPITVRKWSEIA</sequence>
<reference evidence="2 3" key="1">
    <citation type="submission" date="2019-07" db="EMBL/GenBank/DDBJ databases">
        <title>Whole genome shotgun sequence of Vibrio superstes NBRC 103154.</title>
        <authorList>
            <person name="Hosoyama A."/>
            <person name="Uohara A."/>
            <person name="Ohji S."/>
            <person name="Ichikawa N."/>
        </authorList>
    </citation>
    <scope>NUCLEOTIDE SEQUENCE [LARGE SCALE GENOMIC DNA]</scope>
    <source>
        <strain evidence="2 3">NBRC 103154</strain>
    </source>
</reference>
<accession>A0A511QXM7</accession>
<name>A0A511QXM7_9VIBR</name>
<dbReference type="Proteomes" id="UP000321113">
    <property type="component" value="Unassembled WGS sequence"/>
</dbReference>
<gene>
    <name evidence="2" type="ORF">VSU01S_35270</name>
</gene>
<dbReference type="PROSITE" id="PS01124">
    <property type="entry name" value="HTH_ARAC_FAMILY_2"/>
    <property type="match status" value="1"/>
</dbReference>